<keyword evidence="5" id="KW-1185">Reference proteome</keyword>
<dbReference type="RefSeq" id="WP_143684232.1">
    <property type="nucleotide sequence ID" value="NZ_MCGQ01000052.1"/>
</dbReference>
<dbReference type="EMBL" id="MCGQ01000052">
    <property type="protein sequence ID" value="OXY88772.1"/>
    <property type="molecule type" value="Genomic_DNA"/>
</dbReference>
<evidence type="ECO:0000313" key="5">
    <source>
        <dbReference type="Proteomes" id="UP000215483"/>
    </source>
</evidence>
<organism evidence="4 5">
    <name type="scientific">Streptomyces diastatochromogenes</name>
    <dbReference type="NCBI Taxonomy" id="42236"/>
    <lineage>
        <taxon>Bacteria</taxon>
        <taxon>Bacillati</taxon>
        <taxon>Actinomycetota</taxon>
        <taxon>Actinomycetes</taxon>
        <taxon>Kitasatosporales</taxon>
        <taxon>Streptomycetaceae</taxon>
        <taxon>Streptomyces</taxon>
    </lineage>
</organism>
<sequence length="275" mass="30631">MTLPPLPDEVRQSVESYLELTDTAVPGLIEGLYLHGSLTYGDFRPGRSDIDFLAVLSERPSAMSVDALREVFRELSGRHPRPYFDGLHVTRADLADSPKGCPDVPCVQEWDFRPTGHFGRNLVTWHEIARQAVTVRGPRLTADDVWTDQTALRAYSHANLAEFWQPSLDTLRAGEGQEWVLDGPAERGEWVTEWFVLGVARLHHLLATDRLTSKTGAGRHALTAFDERWQPIVHEALRIREGSATSSYEGDPAARLRDTIAFAATAIEAGRQLAP</sequence>
<gene>
    <name evidence="4" type="ORF">BEK98_40790</name>
</gene>
<protein>
    <recommendedName>
        <fullName evidence="6">Adenylyltransferase AadA C-terminal domain-containing protein</fullName>
    </recommendedName>
</protein>
<dbReference type="Pfam" id="PF13427">
    <property type="entry name" value="AadA_C"/>
    <property type="match status" value="1"/>
</dbReference>
<feature type="domain" description="Adenylyltransferase AadA C-terminal" evidence="3">
    <location>
        <begin position="190"/>
        <end position="252"/>
    </location>
</feature>
<evidence type="ECO:0000256" key="1">
    <source>
        <dbReference type="ARBA" id="ARBA00022679"/>
    </source>
</evidence>
<dbReference type="SUPFAM" id="SSF81301">
    <property type="entry name" value="Nucleotidyltransferase"/>
    <property type="match status" value="1"/>
</dbReference>
<dbReference type="CDD" id="cd05403">
    <property type="entry name" value="NT_KNTase_like"/>
    <property type="match status" value="1"/>
</dbReference>
<evidence type="ECO:0000313" key="4">
    <source>
        <dbReference type="EMBL" id="OXY88772.1"/>
    </source>
</evidence>
<evidence type="ECO:0000259" key="2">
    <source>
        <dbReference type="Pfam" id="PF01909"/>
    </source>
</evidence>
<comment type="caution">
    <text evidence="4">The sequence shown here is derived from an EMBL/GenBank/DDBJ whole genome shotgun (WGS) entry which is preliminary data.</text>
</comment>
<evidence type="ECO:0000259" key="3">
    <source>
        <dbReference type="Pfam" id="PF13427"/>
    </source>
</evidence>
<reference evidence="4 5" key="1">
    <citation type="submission" date="2016-07" db="EMBL/GenBank/DDBJ databases">
        <title>Draft genome of Streptomyces diastatochromogenes.</title>
        <authorList>
            <person name="Podduturi R."/>
            <person name="Lukassen M.B."/>
            <person name="Clausen N."/>
            <person name="Nielsen J.L."/>
            <person name="Jorgensen N.O."/>
        </authorList>
    </citation>
    <scope>NUCLEOTIDE SEQUENCE [LARGE SCALE GENOMIC DNA]</scope>
    <source>
        <strain evidence="4 5">DSM 40608</strain>
    </source>
</reference>
<dbReference type="OrthoDB" id="4184922at2"/>
<evidence type="ECO:0008006" key="6">
    <source>
        <dbReference type="Google" id="ProtNLM"/>
    </source>
</evidence>
<dbReference type="Proteomes" id="UP000215483">
    <property type="component" value="Unassembled WGS sequence"/>
</dbReference>
<feature type="domain" description="Polymerase nucleotidyl transferase" evidence="2">
    <location>
        <begin position="29"/>
        <end position="62"/>
    </location>
</feature>
<dbReference type="AlphaFoldDB" id="A0A233RZE6"/>
<accession>A0A233RZE6</accession>
<dbReference type="Pfam" id="PF01909">
    <property type="entry name" value="NTP_transf_2"/>
    <property type="match status" value="1"/>
</dbReference>
<name>A0A233RZE6_STRDA</name>
<proteinExistence type="predicted"/>
<dbReference type="InterPro" id="IPR043519">
    <property type="entry name" value="NT_sf"/>
</dbReference>
<dbReference type="InterPro" id="IPR002934">
    <property type="entry name" value="Polymerase_NTP_transf_dom"/>
</dbReference>
<keyword evidence="1" id="KW-0808">Transferase</keyword>
<dbReference type="GO" id="GO:0016779">
    <property type="term" value="F:nucleotidyltransferase activity"/>
    <property type="evidence" value="ECO:0007669"/>
    <property type="project" value="InterPro"/>
</dbReference>
<dbReference type="InterPro" id="IPR025184">
    <property type="entry name" value="AadA_C"/>
</dbReference>